<dbReference type="PANTHER" id="PTHR21621">
    <property type="entry name" value="RIBOSOMAL PROTEIN S6 MODIFICATION PROTEIN"/>
    <property type="match status" value="1"/>
</dbReference>
<dbReference type="EMBL" id="JMCC02000008">
    <property type="protein sequence ID" value="KIG18845.1"/>
    <property type="molecule type" value="Genomic_DNA"/>
</dbReference>
<dbReference type="PROSITE" id="PS50975">
    <property type="entry name" value="ATP_GRASP"/>
    <property type="match status" value="1"/>
</dbReference>
<sequence>MGPGSDSPPWSRTNLLIAAAAARLGVEATPLGSEHSDFFMRLRWPGAPEGARAVIISKTRSPFLTEVAQTLANNKFISRELLAKRGLPVICGALFDEASELAESGRAGALLAEHGRLVVKPNWGNRGIGIVTNVVEFQQLVAAIEFARGHDRDEEVVVEPFVAGINLRVAVIGDQVAAAAQISRPQLRGDGQHTAAQLLDQLNADGRRGSWSRPSLVPLDQIEADLVAERLAVAGYGLQDRLPPGVCVELCFEESDVIDRSDELDPGWAAIAVEAANALGVDVAGVDLRGPAHVLLRGAAGPEAGDSSGSTAGVLEVNALPALHLHALPTVGQPRPVFDQFVAYCLQLPGAPPASAGVQV</sequence>
<dbReference type="PANTHER" id="PTHR21621:SF0">
    <property type="entry name" value="BETA-CITRYLGLUTAMATE SYNTHASE B-RELATED"/>
    <property type="match status" value="1"/>
</dbReference>
<dbReference type="GO" id="GO:0005524">
    <property type="term" value="F:ATP binding"/>
    <property type="evidence" value="ECO:0007669"/>
    <property type="project" value="UniProtKB-UniRule"/>
</dbReference>
<evidence type="ECO:0000256" key="1">
    <source>
        <dbReference type="PROSITE-ProRule" id="PRU00409"/>
    </source>
</evidence>
<keyword evidence="1" id="KW-0067">ATP-binding</keyword>
<dbReference type="Gene3D" id="3.30.470.20">
    <property type="entry name" value="ATP-grasp fold, B domain"/>
    <property type="match status" value="2"/>
</dbReference>
<dbReference type="InterPro" id="IPR011761">
    <property type="entry name" value="ATP-grasp"/>
</dbReference>
<evidence type="ECO:0000313" key="3">
    <source>
        <dbReference type="EMBL" id="KIG18845.1"/>
    </source>
</evidence>
<evidence type="ECO:0000313" key="4">
    <source>
        <dbReference type="Proteomes" id="UP000031599"/>
    </source>
</evidence>
<proteinExistence type="predicted"/>
<name>A0A0C2DBP1_9BACT</name>
<accession>A0A0C2DBP1</accession>
<dbReference type="SUPFAM" id="SSF56059">
    <property type="entry name" value="Glutathione synthetase ATP-binding domain-like"/>
    <property type="match status" value="1"/>
</dbReference>
<evidence type="ECO:0000259" key="2">
    <source>
        <dbReference type="PROSITE" id="PS50975"/>
    </source>
</evidence>
<feature type="domain" description="ATP-grasp" evidence="2">
    <location>
        <begin position="79"/>
        <end position="346"/>
    </location>
</feature>
<dbReference type="GO" id="GO:0046872">
    <property type="term" value="F:metal ion binding"/>
    <property type="evidence" value="ECO:0007669"/>
    <property type="project" value="InterPro"/>
</dbReference>
<reference evidence="3 4" key="1">
    <citation type="submission" date="2014-12" db="EMBL/GenBank/DDBJ databases">
        <title>Genome assembly of Enhygromyxa salina DSM 15201.</title>
        <authorList>
            <person name="Sharma G."/>
            <person name="Subramanian S."/>
        </authorList>
    </citation>
    <scope>NUCLEOTIDE SEQUENCE [LARGE SCALE GENOMIC DNA]</scope>
    <source>
        <strain evidence="3 4">DSM 15201</strain>
    </source>
</reference>
<organism evidence="3 4">
    <name type="scientific">Enhygromyxa salina</name>
    <dbReference type="NCBI Taxonomy" id="215803"/>
    <lineage>
        <taxon>Bacteria</taxon>
        <taxon>Pseudomonadati</taxon>
        <taxon>Myxococcota</taxon>
        <taxon>Polyangia</taxon>
        <taxon>Nannocystales</taxon>
        <taxon>Nannocystaceae</taxon>
        <taxon>Enhygromyxa</taxon>
    </lineage>
</organism>
<comment type="caution">
    <text evidence="3">The sequence shown here is derived from an EMBL/GenBank/DDBJ whole genome shotgun (WGS) entry which is preliminary data.</text>
</comment>
<keyword evidence="1" id="KW-0547">Nucleotide-binding</keyword>
<dbReference type="Gene3D" id="3.30.1490.20">
    <property type="entry name" value="ATP-grasp fold, A domain"/>
    <property type="match status" value="1"/>
</dbReference>
<dbReference type="GO" id="GO:0016879">
    <property type="term" value="F:ligase activity, forming carbon-nitrogen bonds"/>
    <property type="evidence" value="ECO:0007669"/>
    <property type="project" value="TreeGrafter"/>
</dbReference>
<dbReference type="GO" id="GO:0005737">
    <property type="term" value="C:cytoplasm"/>
    <property type="evidence" value="ECO:0007669"/>
    <property type="project" value="TreeGrafter"/>
</dbReference>
<dbReference type="RefSeq" id="WP_052546616.1">
    <property type="nucleotide sequence ID" value="NZ_JMCC02000008.1"/>
</dbReference>
<protein>
    <submittedName>
        <fullName evidence="3">Cyanophycin synthase</fullName>
    </submittedName>
</protein>
<dbReference type="InterPro" id="IPR013815">
    <property type="entry name" value="ATP_grasp_subdomain_1"/>
</dbReference>
<dbReference type="Proteomes" id="UP000031599">
    <property type="component" value="Unassembled WGS sequence"/>
</dbReference>
<dbReference type="AlphaFoldDB" id="A0A0C2DBP1"/>
<gene>
    <name evidence="3" type="ORF">DB30_07181</name>
</gene>